<sequence length="83" mass="8805">MDGGVDGRVDGNGDRAYRPGDGPMAGVLAQMPEVVGRLLDQHVPDRLGRCSACRNAGSGVVWPCTLHQIATRAAALRVRRARP</sequence>
<organism evidence="2 3">
    <name type="scientific">Pseudonocardia ailaonensis</name>
    <dbReference type="NCBI Taxonomy" id="367279"/>
    <lineage>
        <taxon>Bacteria</taxon>
        <taxon>Bacillati</taxon>
        <taxon>Actinomycetota</taxon>
        <taxon>Actinomycetes</taxon>
        <taxon>Pseudonocardiales</taxon>
        <taxon>Pseudonocardiaceae</taxon>
        <taxon>Pseudonocardia</taxon>
    </lineage>
</organism>
<gene>
    <name evidence="2" type="ORF">GCM10009836_14300</name>
</gene>
<dbReference type="Proteomes" id="UP001500449">
    <property type="component" value="Unassembled WGS sequence"/>
</dbReference>
<dbReference type="EMBL" id="BAAAQK010000004">
    <property type="protein sequence ID" value="GAA1836875.1"/>
    <property type="molecule type" value="Genomic_DNA"/>
</dbReference>
<evidence type="ECO:0000256" key="1">
    <source>
        <dbReference type="SAM" id="MobiDB-lite"/>
    </source>
</evidence>
<protein>
    <submittedName>
        <fullName evidence="2">Uncharacterized protein</fullName>
    </submittedName>
</protein>
<keyword evidence="3" id="KW-1185">Reference proteome</keyword>
<proteinExistence type="predicted"/>
<evidence type="ECO:0000313" key="2">
    <source>
        <dbReference type="EMBL" id="GAA1836875.1"/>
    </source>
</evidence>
<feature type="compositionally biased region" description="Basic and acidic residues" evidence="1">
    <location>
        <begin position="1"/>
        <end position="18"/>
    </location>
</feature>
<comment type="caution">
    <text evidence="2">The sequence shown here is derived from an EMBL/GenBank/DDBJ whole genome shotgun (WGS) entry which is preliminary data.</text>
</comment>
<name>A0ABN2MS70_9PSEU</name>
<reference evidence="2 3" key="1">
    <citation type="journal article" date="2019" name="Int. J. Syst. Evol. Microbiol.">
        <title>The Global Catalogue of Microorganisms (GCM) 10K type strain sequencing project: providing services to taxonomists for standard genome sequencing and annotation.</title>
        <authorList>
            <consortium name="The Broad Institute Genomics Platform"/>
            <consortium name="The Broad Institute Genome Sequencing Center for Infectious Disease"/>
            <person name="Wu L."/>
            <person name="Ma J."/>
        </authorList>
    </citation>
    <scope>NUCLEOTIDE SEQUENCE [LARGE SCALE GENOMIC DNA]</scope>
    <source>
        <strain evidence="2 3">JCM 16009</strain>
    </source>
</reference>
<feature type="region of interest" description="Disordered" evidence="1">
    <location>
        <begin position="1"/>
        <end position="24"/>
    </location>
</feature>
<evidence type="ECO:0000313" key="3">
    <source>
        <dbReference type="Proteomes" id="UP001500449"/>
    </source>
</evidence>
<accession>A0ABN2MS70</accession>